<dbReference type="CDD" id="cd19963">
    <property type="entry name" value="PBP1_BMP-like"/>
    <property type="match status" value="1"/>
</dbReference>
<dbReference type="STRING" id="1579316.RC74_03420"/>
<dbReference type="KEGG" id="hat:RC74_03420"/>
<evidence type="ECO:0000256" key="2">
    <source>
        <dbReference type="SAM" id="SignalP"/>
    </source>
</evidence>
<proteinExistence type="predicted"/>
<dbReference type="Proteomes" id="UP000070371">
    <property type="component" value="Chromosome"/>
</dbReference>
<gene>
    <name evidence="4" type="ORF">RC74_03420</name>
</gene>
<dbReference type="PANTHER" id="PTHR43208">
    <property type="entry name" value="ABC TRANSPORTER SUBSTRATE-BINDING PROTEIN"/>
    <property type="match status" value="1"/>
</dbReference>
<dbReference type="EMBL" id="CP014327">
    <property type="protein sequence ID" value="AML50442.1"/>
    <property type="molecule type" value="Genomic_DNA"/>
</dbReference>
<feature type="signal peptide" evidence="2">
    <location>
        <begin position="1"/>
        <end position="30"/>
    </location>
</feature>
<keyword evidence="5" id="KW-1185">Reference proteome</keyword>
<dbReference type="PANTHER" id="PTHR43208:SF1">
    <property type="entry name" value="ABC TRANSPORTER SUBSTRATE-BINDING PROTEIN"/>
    <property type="match status" value="1"/>
</dbReference>
<feature type="chain" id="PRO_5007443160" evidence="2">
    <location>
        <begin position="31"/>
        <end position="367"/>
    </location>
</feature>
<dbReference type="RefSeq" id="WP_039002987.1">
    <property type="nucleotide sequence ID" value="NZ_CP014327.1"/>
</dbReference>
<dbReference type="Pfam" id="PF02608">
    <property type="entry name" value="Bmp"/>
    <property type="match status" value="1"/>
</dbReference>
<accession>A0A126UWJ3</accession>
<dbReference type="InterPro" id="IPR006311">
    <property type="entry name" value="TAT_signal"/>
</dbReference>
<keyword evidence="1 2" id="KW-0732">Signal</keyword>
<dbReference type="InterPro" id="IPR052910">
    <property type="entry name" value="ABC-Purine-Binding"/>
</dbReference>
<dbReference type="PROSITE" id="PS51318">
    <property type="entry name" value="TAT"/>
    <property type="match status" value="1"/>
</dbReference>
<name>A0A126UWJ3_9RHOB</name>
<dbReference type="InterPro" id="IPR003760">
    <property type="entry name" value="PnrA-like"/>
</dbReference>
<dbReference type="GO" id="GO:0005886">
    <property type="term" value="C:plasma membrane"/>
    <property type="evidence" value="ECO:0007669"/>
    <property type="project" value="InterPro"/>
</dbReference>
<dbReference type="Gene3D" id="3.40.50.2300">
    <property type="match status" value="2"/>
</dbReference>
<sequence>MTTTNLNRRNFMAGTATAALLTNIAGPVFAASDKTVGIVYVGSKDDFGWSQAHAVSAAKLKDIEGITLIEEENVPETADASRSMESMIQLDGAELIFGASFGYFDPFMIDLAKKYPDVQFRHSTTLWNKDEHPENLGGYFGYIEQGHYVNGVAAGLSTTTNKLGYVAAKPLALVLRTVNAFTMGVRSVNPEATVQLIITGEWSQPIREAEATNALIDAGCDVIACHVDSPKVVIETAEARGVKSVGHNADQSALAPNGFITGAELNWARVYVDYAEKLKAGEPIPNLIEGGYDNEMVTSTPFGAGATEAAVIAAEAAIAGLKEGMPIFVGPLRDNQGNTISETTLGLYDGALWGTDYLVEGVIGSLS</sequence>
<feature type="domain" description="ABC transporter substrate-binding protein PnrA-like" evidence="3">
    <location>
        <begin position="35"/>
        <end position="282"/>
    </location>
</feature>
<evidence type="ECO:0000313" key="5">
    <source>
        <dbReference type="Proteomes" id="UP000070371"/>
    </source>
</evidence>
<evidence type="ECO:0000259" key="3">
    <source>
        <dbReference type="Pfam" id="PF02608"/>
    </source>
</evidence>
<reference evidence="4 5" key="1">
    <citation type="submission" date="2016-02" db="EMBL/GenBank/DDBJ databases">
        <title>Complete genome sequence of Halocynthiibacter arcticus PAMC 20958t from arctic marine sediment.</title>
        <authorList>
            <person name="Lee Y.M."/>
            <person name="Baek K."/>
            <person name="Lee H.K."/>
            <person name="Shin S.C."/>
        </authorList>
    </citation>
    <scope>NUCLEOTIDE SEQUENCE [LARGE SCALE GENOMIC DNA]</scope>
    <source>
        <strain evidence="4">PAMC 20958</strain>
    </source>
</reference>
<organism evidence="4 5">
    <name type="scientific">Falsihalocynthiibacter arcticus</name>
    <dbReference type="NCBI Taxonomy" id="1579316"/>
    <lineage>
        <taxon>Bacteria</taxon>
        <taxon>Pseudomonadati</taxon>
        <taxon>Pseudomonadota</taxon>
        <taxon>Alphaproteobacteria</taxon>
        <taxon>Rhodobacterales</taxon>
        <taxon>Roseobacteraceae</taxon>
        <taxon>Falsihalocynthiibacter</taxon>
    </lineage>
</organism>
<protein>
    <submittedName>
        <fullName evidence="4">ABC transporter substrate-binding protein</fullName>
    </submittedName>
</protein>
<dbReference type="OrthoDB" id="9781639at2"/>
<evidence type="ECO:0000256" key="1">
    <source>
        <dbReference type="ARBA" id="ARBA00022729"/>
    </source>
</evidence>
<dbReference type="AlphaFoldDB" id="A0A126UWJ3"/>
<evidence type="ECO:0000313" key="4">
    <source>
        <dbReference type="EMBL" id="AML50442.1"/>
    </source>
</evidence>